<reference evidence="4" key="1">
    <citation type="submission" date="2016-10" db="EMBL/GenBank/DDBJ databases">
        <title>Sequence of Gallionella enrichment culture.</title>
        <authorList>
            <person name="Poehlein A."/>
            <person name="Muehling M."/>
            <person name="Daniel R."/>
        </authorList>
    </citation>
    <scope>NUCLEOTIDE SEQUENCE</scope>
</reference>
<organism evidence="4">
    <name type="scientific">mine drainage metagenome</name>
    <dbReference type="NCBI Taxonomy" id="410659"/>
    <lineage>
        <taxon>unclassified sequences</taxon>
        <taxon>metagenomes</taxon>
        <taxon>ecological metagenomes</taxon>
    </lineage>
</organism>
<dbReference type="Pfam" id="PF13511">
    <property type="entry name" value="DUF4124"/>
    <property type="match status" value="1"/>
</dbReference>
<protein>
    <recommendedName>
        <fullName evidence="3">DUF4124 domain-containing protein</fullName>
    </recommendedName>
</protein>
<dbReference type="EMBL" id="MLJW01007893">
    <property type="protein sequence ID" value="OIQ64717.1"/>
    <property type="molecule type" value="Genomic_DNA"/>
</dbReference>
<gene>
    <name evidence="4" type="ORF">GALL_537310</name>
</gene>
<comment type="caution">
    <text evidence="4">The sequence shown here is derived from an EMBL/GenBank/DDBJ whole genome shotgun (WGS) entry which is preliminary data.</text>
</comment>
<evidence type="ECO:0000259" key="3">
    <source>
        <dbReference type="Pfam" id="PF13511"/>
    </source>
</evidence>
<evidence type="ECO:0000256" key="2">
    <source>
        <dbReference type="SAM" id="MobiDB-lite"/>
    </source>
</evidence>
<keyword evidence="1" id="KW-0175">Coiled coil</keyword>
<feature type="compositionally biased region" description="Low complexity" evidence="2">
    <location>
        <begin position="65"/>
        <end position="78"/>
    </location>
</feature>
<feature type="domain" description="DUF4124" evidence="3">
    <location>
        <begin position="22"/>
        <end position="59"/>
    </location>
</feature>
<sequence length="169" mass="18017">MKKTLLSLLVLATGWLPVGVLAQWQWLDKDGHAVFSDRGPPLNVPEKNILKRPGQPSASALQDGAPAAQSPAVSPAAVTLPKPSGIDKELVQKKKQADQALQAKRKAEEAAINNLKADNCKRAKLAKSGLDSGMRLGRINSQGEREILDDAARAAEASRVQAIIEANCK</sequence>
<feature type="coiled-coil region" evidence="1">
    <location>
        <begin position="90"/>
        <end position="118"/>
    </location>
</feature>
<name>A0A1J5PMC6_9ZZZZ</name>
<evidence type="ECO:0000256" key="1">
    <source>
        <dbReference type="SAM" id="Coils"/>
    </source>
</evidence>
<evidence type="ECO:0000313" key="4">
    <source>
        <dbReference type="EMBL" id="OIQ64717.1"/>
    </source>
</evidence>
<dbReference type="AlphaFoldDB" id="A0A1J5PMC6"/>
<accession>A0A1J5PMC6</accession>
<feature type="region of interest" description="Disordered" evidence="2">
    <location>
        <begin position="53"/>
        <end position="81"/>
    </location>
</feature>
<dbReference type="InterPro" id="IPR025392">
    <property type="entry name" value="DUF4124"/>
</dbReference>
<proteinExistence type="predicted"/>